<reference evidence="1 2" key="1">
    <citation type="journal article" date="2003" name="Extremophiles">
        <title>Halomonas glaciei sp. nov. isolated from fast ice of Adelie Land, Antarctica.</title>
        <authorList>
            <person name="Reddy G.S."/>
            <person name="Raghavan P.U."/>
            <person name="Sarita N.B."/>
            <person name="Prakash J.S."/>
            <person name="Nagesh N."/>
            <person name="Delille D."/>
            <person name="Shivaji S."/>
        </authorList>
    </citation>
    <scope>NUCLEOTIDE SEQUENCE [LARGE SCALE GENOMIC DNA]</scope>
    <source>
        <strain evidence="1 2">DD39</strain>
    </source>
</reference>
<accession>A0A7Z0LWY9</accession>
<dbReference type="InterPro" id="IPR036286">
    <property type="entry name" value="LexA/Signal_pep-like_sf"/>
</dbReference>
<organism evidence="1 2">
    <name type="scientific">Vreelandella glaciei</name>
    <dbReference type="NCBI Taxonomy" id="186761"/>
    <lineage>
        <taxon>Bacteria</taxon>
        <taxon>Pseudomonadati</taxon>
        <taxon>Pseudomonadota</taxon>
        <taxon>Gammaproteobacteria</taxon>
        <taxon>Oceanospirillales</taxon>
        <taxon>Halomonadaceae</taxon>
        <taxon>Vreelandella</taxon>
    </lineage>
</organism>
<gene>
    <name evidence="1" type="ORF">HZS80_20980</name>
</gene>
<evidence type="ECO:0000313" key="2">
    <source>
        <dbReference type="Proteomes" id="UP000526892"/>
    </source>
</evidence>
<dbReference type="Proteomes" id="UP000526892">
    <property type="component" value="Unassembled WGS sequence"/>
</dbReference>
<name>A0A7Z0LWY9_9GAMM</name>
<keyword evidence="2" id="KW-1185">Reference proteome</keyword>
<dbReference type="RefSeq" id="WP_179917217.1">
    <property type="nucleotide sequence ID" value="NZ_JACCDE010000042.1"/>
</dbReference>
<dbReference type="EMBL" id="JACCDE010000042">
    <property type="protein sequence ID" value="NYS80142.1"/>
    <property type="molecule type" value="Genomic_DNA"/>
</dbReference>
<evidence type="ECO:0000313" key="1">
    <source>
        <dbReference type="EMBL" id="NYS80142.1"/>
    </source>
</evidence>
<dbReference type="SUPFAM" id="SSF51306">
    <property type="entry name" value="LexA/Signal peptidase"/>
    <property type="match status" value="1"/>
</dbReference>
<sequence length="116" mass="12698">MRVNYLGPAVVGVKHPAVAEMDKRKFPPSCFLVEISEEALPGGPWMEGDVLVVDEARSFGHADLVIAEVEGVYRLFKSHRVGSRCRLLPADGGQGCFVTAQQFKGVVVRQARCWAV</sequence>
<comment type="caution">
    <text evidence="1">The sequence shown here is derived from an EMBL/GenBank/DDBJ whole genome shotgun (WGS) entry which is preliminary data.</text>
</comment>
<protein>
    <recommendedName>
        <fullName evidence="3">Peptidase S24/S26A/S26B/S26C domain-containing protein</fullName>
    </recommendedName>
</protein>
<evidence type="ECO:0008006" key="3">
    <source>
        <dbReference type="Google" id="ProtNLM"/>
    </source>
</evidence>
<dbReference type="AlphaFoldDB" id="A0A7Z0LWY9"/>
<proteinExistence type="predicted"/>